<dbReference type="GO" id="GO:0043565">
    <property type="term" value="F:sequence-specific DNA binding"/>
    <property type="evidence" value="ECO:0007669"/>
    <property type="project" value="TreeGrafter"/>
</dbReference>
<evidence type="ECO:0000256" key="1">
    <source>
        <dbReference type="ARBA" id="ARBA00009437"/>
    </source>
</evidence>
<evidence type="ECO:0000313" key="7">
    <source>
        <dbReference type="Proteomes" id="UP001155586"/>
    </source>
</evidence>
<comment type="similarity">
    <text evidence="1">Belongs to the LysR transcriptional regulatory family.</text>
</comment>
<keyword evidence="4" id="KW-0804">Transcription</keyword>
<keyword evidence="3" id="KW-0238">DNA-binding</keyword>
<gene>
    <name evidence="6" type="ORF">MD483_11530</name>
</gene>
<proteinExistence type="inferred from homology"/>
<dbReference type="SUPFAM" id="SSF46785">
    <property type="entry name" value="Winged helix' DNA-binding domain"/>
    <property type="match status" value="1"/>
</dbReference>
<dbReference type="Gene3D" id="1.10.10.10">
    <property type="entry name" value="Winged helix-like DNA-binding domain superfamily/Winged helix DNA-binding domain"/>
    <property type="match status" value="1"/>
</dbReference>
<dbReference type="InterPro" id="IPR005119">
    <property type="entry name" value="LysR_subst-bd"/>
</dbReference>
<dbReference type="SUPFAM" id="SSF53850">
    <property type="entry name" value="Periplasmic binding protein-like II"/>
    <property type="match status" value="1"/>
</dbReference>
<dbReference type="GO" id="GO:0009089">
    <property type="term" value="P:lysine biosynthetic process via diaminopimelate"/>
    <property type="evidence" value="ECO:0007669"/>
    <property type="project" value="TreeGrafter"/>
</dbReference>
<dbReference type="Pfam" id="PF03466">
    <property type="entry name" value="LysR_substrate"/>
    <property type="match status" value="1"/>
</dbReference>
<evidence type="ECO:0000256" key="2">
    <source>
        <dbReference type="ARBA" id="ARBA00023015"/>
    </source>
</evidence>
<keyword evidence="2" id="KW-0805">Transcription regulation</keyword>
<reference evidence="6" key="1">
    <citation type="submission" date="2022-02" db="EMBL/GenBank/DDBJ databases">
        <title>Vibrio sp. nov., a new bacterium isolated from Bohai sea, China.</title>
        <authorList>
            <person name="Yuan Y."/>
        </authorList>
    </citation>
    <scope>NUCLEOTIDE SEQUENCE</scope>
    <source>
        <strain evidence="6">DBSS07</strain>
    </source>
</reference>
<evidence type="ECO:0000259" key="5">
    <source>
        <dbReference type="PROSITE" id="PS50931"/>
    </source>
</evidence>
<dbReference type="InterPro" id="IPR036390">
    <property type="entry name" value="WH_DNA-bd_sf"/>
</dbReference>
<dbReference type="InterPro" id="IPR036388">
    <property type="entry name" value="WH-like_DNA-bd_sf"/>
</dbReference>
<protein>
    <submittedName>
        <fullName evidence="6">LysR family transcriptional regulator</fullName>
    </submittedName>
</protein>
<dbReference type="GO" id="GO:0003700">
    <property type="term" value="F:DNA-binding transcription factor activity"/>
    <property type="evidence" value="ECO:0007669"/>
    <property type="project" value="InterPro"/>
</dbReference>
<dbReference type="Pfam" id="PF00126">
    <property type="entry name" value="HTH_1"/>
    <property type="match status" value="1"/>
</dbReference>
<dbReference type="Gene3D" id="3.40.190.290">
    <property type="match status" value="1"/>
</dbReference>
<keyword evidence="7" id="KW-1185">Reference proteome</keyword>
<evidence type="ECO:0000313" key="6">
    <source>
        <dbReference type="EMBL" id="MCW8334452.1"/>
    </source>
</evidence>
<feature type="domain" description="HTH lysR-type" evidence="5">
    <location>
        <begin position="1"/>
        <end position="58"/>
    </location>
</feature>
<accession>A0A9X3HSQ1</accession>
<organism evidence="6 7">
    <name type="scientific">Vibrio paucivorans</name>
    <dbReference type="NCBI Taxonomy" id="2829489"/>
    <lineage>
        <taxon>Bacteria</taxon>
        <taxon>Pseudomonadati</taxon>
        <taxon>Pseudomonadota</taxon>
        <taxon>Gammaproteobacteria</taxon>
        <taxon>Vibrionales</taxon>
        <taxon>Vibrionaceae</taxon>
        <taxon>Vibrio</taxon>
    </lineage>
</organism>
<evidence type="ECO:0000256" key="4">
    <source>
        <dbReference type="ARBA" id="ARBA00023163"/>
    </source>
</evidence>
<dbReference type="RefSeq" id="WP_265687819.1">
    <property type="nucleotide sequence ID" value="NZ_JAKRRX010000058.1"/>
</dbReference>
<dbReference type="PANTHER" id="PTHR30427:SF1">
    <property type="entry name" value="TRANSCRIPTIONAL ACTIVATOR PROTEIN LYSR"/>
    <property type="match status" value="1"/>
</dbReference>
<comment type="caution">
    <text evidence="6">The sequence shown here is derived from an EMBL/GenBank/DDBJ whole genome shotgun (WGS) entry which is preliminary data.</text>
</comment>
<dbReference type="Proteomes" id="UP001155586">
    <property type="component" value="Unassembled WGS sequence"/>
</dbReference>
<evidence type="ECO:0000256" key="3">
    <source>
        <dbReference type="ARBA" id="ARBA00023125"/>
    </source>
</evidence>
<dbReference type="GO" id="GO:0010628">
    <property type="term" value="P:positive regulation of gene expression"/>
    <property type="evidence" value="ECO:0007669"/>
    <property type="project" value="TreeGrafter"/>
</dbReference>
<dbReference type="PROSITE" id="PS50931">
    <property type="entry name" value="HTH_LYSR"/>
    <property type="match status" value="1"/>
</dbReference>
<dbReference type="PANTHER" id="PTHR30427">
    <property type="entry name" value="TRANSCRIPTIONAL ACTIVATOR PROTEIN LYSR"/>
    <property type="match status" value="1"/>
</dbReference>
<name>A0A9X3HSQ1_9VIBR</name>
<dbReference type="AlphaFoldDB" id="A0A9X3HSQ1"/>
<sequence length="294" mass="31833">MNLRQLEIFYAVMQAGTISGAAKNLNVSQPNVTRVLSHTEMQLGFQLFERVKGRLVPTQEAKTLLPEAERIYQQLGQFRSLTNKVKKGSLHLRVGAPPILASALLSSVIAKLCEDQALSVEVSTANRDELCQGLLKNELDVAVSFGDDAPSGIACELLATKNMVALLPTTDTSQSVELASLLDSSLPVIGLDSRDPLGQLLHRAIHKTHPQYHHQISVRSYGAAAELIKHNAGSAVVDPWTAAQFSHVNTMKAAELTPPIPLHVSILHAEHQPLSITAQQFIAALKAKIEAQES</sequence>
<dbReference type="InterPro" id="IPR000847">
    <property type="entry name" value="LysR_HTH_N"/>
</dbReference>
<dbReference type="EMBL" id="JAKRRX010000058">
    <property type="protein sequence ID" value="MCW8334452.1"/>
    <property type="molecule type" value="Genomic_DNA"/>
</dbReference>